<keyword evidence="6" id="KW-1133">Transmembrane helix</keyword>
<keyword evidence="3" id="KW-0274">FAD</keyword>
<dbReference type="PRINTS" id="PR00420">
    <property type="entry name" value="RNGMNOXGNASE"/>
</dbReference>
<name>A0A0D1Z0B6_9PEZI</name>
<organism evidence="8 9">
    <name type="scientific">Verruconis gallopava</name>
    <dbReference type="NCBI Taxonomy" id="253628"/>
    <lineage>
        <taxon>Eukaryota</taxon>
        <taxon>Fungi</taxon>
        <taxon>Dikarya</taxon>
        <taxon>Ascomycota</taxon>
        <taxon>Pezizomycotina</taxon>
        <taxon>Dothideomycetes</taxon>
        <taxon>Pleosporomycetidae</taxon>
        <taxon>Venturiales</taxon>
        <taxon>Sympoventuriaceae</taxon>
        <taxon>Verruconis</taxon>
    </lineage>
</organism>
<feature type="transmembrane region" description="Helical" evidence="6">
    <location>
        <begin position="12"/>
        <end position="33"/>
    </location>
</feature>
<feature type="transmembrane region" description="Helical" evidence="6">
    <location>
        <begin position="397"/>
        <end position="414"/>
    </location>
</feature>
<dbReference type="InterPro" id="IPR050493">
    <property type="entry name" value="FAD-dep_Monooxygenase_BioMet"/>
</dbReference>
<dbReference type="Pfam" id="PF01494">
    <property type="entry name" value="FAD_binding_3"/>
    <property type="match status" value="1"/>
</dbReference>
<dbReference type="InParanoid" id="A0A0D1Z0B6"/>
<evidence type="ECO:0000256" key="2">
    <source>
        <dbReference type="ARBA" id="ARBA00022630"/>
    </source>
</evidence>
<evidence type="ECO:0000256" key="6">
    <source>
        <dbReference type="SAM" id="Phobius"/>
    </source>
</evidence>
<dbReference type="RefSeq" id="XP_016216276.1">
    <property type="nucleotide sequence ID" value="XM_016355970.1"/>
</dbReference>
<gene>
    <name evidence="8" type="ORF">PV09_02860</name>
</gene>
<keyword evidence="5" id="KW-0503">Monooxygenase</keyword>
<evidence type="ECO:0000313" key="9">
    <source>
        <dbReference type="Proteomes" id="UP000053259"/>
    </source>
</evidence>
<protein>
    <recommendedName>
        <fullName evidence="7">FAD-binding domain-containing protein</fullName>
    </recommendedName>
</protein>
<evidence type="ECO:0000256" key="4">
    <source>
        <dbReference type="ARBA" id="ARBA00023002"/>
    </source>
</evidence>
<dbReference type="AlphaFoldDB" id="A0A0D1Z0B6"/>
<proteinExistence type="inferred from homology"/>
<dbReference type="STRING" id="253628.A0A0D1Z0B6"/>
<evidence type="ECO:0000256" key="1">
    <source>
        <dbReference type="ARBA" id="ARBA00007992"/>
    </source>
</evidence>
<dbReference type="GO" id="GO:0004497">
    <property type="term" value="F:monooxygenase activity"/>
    <property type="evidence" value="ECO:0007669"/>
    <property type="project" value="UniProtKB-KW"/>
</dbReference>
<evidence type="ECO:0000259" key="7">
    <source>
        <dbReference type="Pfam" id="PF01494"/>
    </source>
</evidence>
<dbReference type="OrthoDB" id="655030at2759"/>
<feature type="domain" description="FAD-binding" evidence="7">
    <location>
        <begin position="126"/>
        <end position="363"/>
    </location>
</feature>
<dbReference type="EMBL" id="KN847535">
    <property type="protein sequence ID" value="KIW06407.1"/>
    <property type="molecule type" value="Genomic_DNA"/>
</dbReference>
<keyword evidence="6" id="KW-0812">Transmembrane</keyword>
<keyword evidence="4" id="KW-0560">Oxidoreductase</keyword>
<dbReference type="SUPFAM" id="SSF51905">
    <property type="entry name" value="FAD/NAD(P)-binding domain"/>
    <property type="match status" value="1"/>
</dbReference>
<evidence type="ECO:0000256" key="5">
    <source>
        <dbReference type="ARBA" id="ARBA00023033"/>
    </source>
</evidence>
<dbReference type="HOGENOM" id="CLU_009665_4_0_1"/>
<dbReference type="Proteomes" id="UP000053259">
    <property type="component" value="Unassembled WGS sequence"/>
</dbReference>
<dbReference type="GeneID" id="27310833"/>
<dbReference type="InterPro" id="IPR036188">
    <property type="entry name" value="FAD/NAD-bd_sf"/>
</dbReference>
<accession>A0A0D1Z0B6</accession>
<reference evidence="8 9" key="1">
    <citation type="submission" date="2015-01" db="EMBL/GenBank/DDBJ databases">
        <title>The Genome Sequence of Ochroconis gallopava CBS43764.</title>
        <authorList>
            <consortium name="The Broad Institute Genomics Platform"/>
            <person name="Cuomo C."/>
            <person name="de Hoog S."/>
            <person name="Gorbushina A."/>
            <person name="Stielow B."/>
            <person name="Teixiera M."/>
            <person name="Abouelleil A."/>
            <person name="Chapman S.B."/>
            <person name="Priest M."/>
            <person name="Young S.K."/>
            <person name="Wortman J."/>
            <person name="Nusbaum C."/>
            <person name="Birren B."/>
        </authorList>
    </citation>
    <scope>NUCLEOTIDE SEQUENCE [LARGE SCALE GENOMIC DNA]</scope>
    <source>
        <strain evidence="8 9">CBS 43764</strain>
    </source>
</reference>
<dbReference type="GO" id="GO:0071949">
    <property type="term" value="F:FAD binding"/>
    <property type="evidence" value="ECO:0007669"/>
    <property type="project" value="InterPro"/>
</dbReference>
<dbReference type="PANTHER" id="PTHR13789">
    <property type="entry name" value="MONOOXYGENASE"/>
    <property type="match status" value="1"/>
</dbReference>
<comment type="similarity">
    <text evidence="1">Belongs to the paxM FAD-dependent monooxygenase family.</text>
</comment>
<dbReference type="Gene3D" id="3.50.50.60">
    <property type="entry name" value="FAD/NAD(P)-binding domain"/>
    <property type="match status" value="1"/>
</dbReference>
<keyword evidence="2" id="KW-0285">Flavoprotein</keyword>
<dbReference type="VEuPathDB" id="FungiDB:PV09_02860"/>
<keyword evidence="6" id="KW-0472">Membrane</keyword>
<keyword evidence="9" id="KW-1185">Reference proteome</keyword>
<sequence length="423" mass="47072">MEQQRHFLSGKTIVVAGAGVAGLSFAIALRKLWNEETFGPSPILRVFERDTEEVAIGREGFSLSLRSDNGAEGLQTLKKLGILDDMIKVSITGLEHKGSFTLWDRGWNIIMKVSPRLPQGLPVGSMRIARDKMRKVLVDGFVRQAGGPDRIEWERWCVGVTNEQSGQLVVEINDGERVGCDLLIVADGASSKIRTLLRPNDKLHFAGVSAIAGVSAWEHEPPEPIDQDWGMVISGTGTALFASPVDNRRAVWSLSWRESQPRRAVKFPKEQSEIDAILREAKEKGSWLPPLWEDILQHTDTQTLWLMNAMDKPAFDHTAADHGDRVIFIGDANHAVSPFAGAGANLALMDGLDLASSLLGTQNVQEAAHDFDGKALPRAKRILRMSHFTINVAHAKGWMSLVYLWMLKLLYWLFMKKHVEMRT</sequence>
<dbReference type="InterPro" id="IPR002938">
    <property type="entry name" value="FAD-bd"/>
</dbReference>
<evidence type="ECO:0000313" key="8">
    <source>
        <dbReference type="EMBL" id="KIW06407.1"/>
    </source>
</evidence>
<evidence type="ECO:0000256" key="3">
    <source>
        <dbReference type="ARBA" id="ARBA00022827"/>
    </source>
</evidence>
<dbReference type="PANTHER" id="PTHR13789:SF309">
    <property type="entry name" value="PUTATIVE (AFU_ORTHOLOGUE AFUA_6G14510)-RELATED"/>
    <property type="match status" value="1"/>
</dbReference>